<organism evidence="1 2">
    <name type="scientific">Carpinus fangiana</name>
    <dbReference type="NCBI Taxonomy" id="176857"/>
    <lineage>
        <taxon>Eukaryota</taxon>
        <taxon>Viridiplantae</taxon>
        <taxon>Streptophyta</taxon>
        <taxon>Embryophyta</taxon>
        <taxon>Tracheophyta</taxon>
        <taxon>Spermatophyta</taxon>
        <taxon>Magnoliopsida</taxon>
        <taxon>eudicotyledons</taxon>
        <taxon>Gunneridae</taxon>
        <taxon>Pentapetalae</taxon>
        <taxon>rosids</taxon>
        <taxon>fabids</taxon>
        <taxon>Fagales</taxon>
        <taxon>Betulaceae</taxon>
        <taxon>Carpinus</taxon>
    </lineage>
</organism>
<protein>
    <submittedName>
        <fullName evidence="1">Uncharacterized protein</fullName>
    </submittedName>
</protein>
<dbReference type="AlphaFoldDB" id="A0A5N6RCU2"/>
<dbReference type="Gene3D" id="1.10.630.10">
    <property type="entry name" value="Cytochrome P450"/>
    <property type="match status" value="1"/>
</dbReference>
<sequence>MAYGQKPLGNKPAFQWIHGLMKELNTEIACVHLEGVHVIPAITLVPWTNHWKKMRKVVASNVINPTTLHRLLCKRTEKADNLVRFVCKHSEKSTSVVHLRLAIHHYCGNVMRMMIFNKRYFGKGSNDGGLGVEVVGHVESLWSLLTHIYAFVMLDYIPCLKVLDLDGHE</sequence>
<dbReference type="GO" id="GO:0005506">
    <property type="term" value="F:iron ion binding"/>
    <property type="evidence" value="ECO:0007669"/>
    <property type="project" value="InterPro"/>
</dbReference>
<accession>A0A5N6RCU2</accession>
<dbReference type="PANTHER" id="PTHR24299">
    <property type="entry name" value="CYTOCHROME P450 FAMILY 1"/>
    <property type="match status" value="1"/>
</dbReference>
<dbReference type="InterPro" id="IPR036396">
    <property type="entry name" value="Cyt_P450_sf"/>
</dbReference>
<reference evidence="1 2" key="1">
    <citation type="submission" date="2019-06" db="EMBL/GenBank/DDBJ databases">
        <title>A chromosomal-level reference genome of Carpinus fangiana (Coryloideae, Betulaceae).</title>
        <authorList>
            <person name="Yang X."/>
            <person name="Wang Z."/>
            <person name="Zhang L."/>
            <person name="Hao G."/>
            <person name="Liu J."/>
            <person name="Yang Y."/>
        </authorList>
    </citation>
    <scope>NUCLEOTIDE SEQUENCE [LARGE SCALE GENOMIC DNA]</scope>
    <source>
        <strain evidence="1">Cfa_2016G</strain>
        <tissue evidence="1">Leaf</tissue>
    </source>
</reference>
<dbReference type="SUPFAM" id="SSF48264">
    <property type="entry name" value="Cytochrome P450"/>
    <property type="match status" value="1"/>
</dbReference>
<dbReference type="Proteomes" id="UP000327013">
    <property type="component" value="Chromosome 6"/>
</dbReference>
<dbReference type="EMBL" id="CM017326">
    <property type="protein sequence ID" value="KAE8076196.1"/>
    <property type="molecule type" value="Genomic_DNA"/>
</dbReference>
<evidence type="ECO:0000313" key="1">
    <source>
        <dbReference type="EMBL" id="KAE8076196.1"/>
    </source>
</evidence>
<name>A0A5N6RCU2_9ROSI</name>
<dbReference type="GO" id="GO:0020037">
    <property type="term" value="F:heme binding"/>
    <property type="evidence" value="ECO:0007669"/>
    <property type="project" value="InterPro"/>
</dbReference>
<dbReference type="OrthoDB" id="2789670at2759"/>
<keyword evidence="2" id="KW-1185">Reference proteome</keyword>
<dbReference type="GO" id="GO:0016705">
    <property type="term" value="F:oxidoreductase activity, acting on paired donors, with incorporation or reduction of molecular oxygen"/>
    <property type="evidence" value="ECO:0007669"/>
    <property type="project" value="InterPro"/>
</dbReference>
<dbReference type="PANTHER" id="PTHR24299:SF52">
    <property type="entry name" value="CYTOCHROME P450"/>
    <property type="match status" value="1"/>
</dbReference>
<gene>
    <name evidence="1" type="ORF">FH972_014860</name>
</gene>
<proteinExistence type="predicted"/>
<dbReference type="GO" id="GO:0004497">
    <property type="term" value="F:monooxygenase activity"/>
    <property type="evidence" value="ECO:0007669"/>
    <property type="project" value="InterPro"/>
</dbReference>
<evidence type="ECO:0000313" key="2">
    <source>
        <dbReference type="Proteomes" id="UP000327013"/>
    </source>
</evidence>